<feature type="domain" description="CheR-type methyltransferase" evidence="7">
    <location>
        <begin position="11"/>
        <end position="288"/>
    </location>
</feature>
<dbReference type="SUPFAM" id="SSF53335">
    <property type="entry name" value="S-adenosyl-L-methionine-dependent methyltransferases"/>
    <property type="match status" value="1"/>
</dbReference>
<dbReference type="InterPro" id="IPR026024">
    <property type="entry name" value="Chemotaxis_MeTrfase_CheR"/>
</dbReference>
<dbReference type="InterPro" id="IPR000780">
    <property type="entry name" value="CheR_MeTrfase"/>
</dbReference>
<dbReference type="InterPro" id="IPR050903">
    <property type="entry name" value="Bact_Chemotaxis_MeTrfase"/>
</dbReference>
<feature type="binding site" evidence="6">
    <location>
        <position position="130"/>
    </location>
    <ligand>
        <name>S-adenosyl-L-methionine</name>
        <dbReference type="ChEBI" id="CHEBI:59789"/>
    </ligand>
</feature>
<keyword evidence="4 5" id="KW-0949">S-adenosyl-L-methionine</keyword>
<dbReference type="SMART" id="SM00138">
    <property type="entry name" value="MeTrc"/>
    <property type="match status" value="1"/>
</dbReference>
<keyword evidence="3 5" id="KW-0808">Transferase</keyword>
<evidence type="ECO:0000256" key="6">
    <source>
        <dbReference type="PIRSR" id="PIRSR000410-1"/>
    </source>
</evidence>
<dbReference type="PANTHER" id="PTHR24422">
    <property type="entry name" value="CHEMOTAXIS PROTEIN METHYLTRANSFERASE"/>
    <property type="match status" value="1"/>
</dbReference>
<dbReference type="SUPFAM" id="SSF47757">
    <property type="entry name" value="Chemotaxis receptor methyltransferase CheR, N-terminal domain"/>
    <property type="match status" value="1"/>
</dbReference>
<sequence>MSAAAATLVGQRPTEFRFEVADHQAISEFVYEAAGILLPPNKMQLVYGRLAPRVRACGLTTFAQYVALIGTDPVERTQALDALTTNHTSFFRESHHFDHFMEHCWPALDARLTTRGKVRLWSAACSSGEEPYSLLMAIFGQERGNGQRLARTDLRVLATDLSTEILAAAKAGRYTLDTASGVPQSLRSIWMTRDGNQAEVHPLIRERIAFRKLNLLENWPMKGQFDAIFCRNVMIYFDEPTKERLQTRLADHLVPGGFLYIGHSERLSNSVAPRFACVGRTTFQKVTA</sequence>
<evidence type="ECO:0000256" key="4">
    <source>
        <dbReference type="ARBA" id="ARBA00022691"/>
    </source>
</evidence>
<evidence type="ECO:0000313" key="9">
    <source>
        <dbReference type="Proteomes" id="UP000033203"/>
    </source>
</evidence>
<evidence type="ECO:0000313" key="8">
    <source>
        <dbReference type="EMBL" id="KIU26360.1"/>
    </source>
</evidence>
<reference evidence="8 9" key="1">
    <citation type="submission" date="2015-01" db="EMBL/GenBank/DDBJ databases">
        <title>Genome of Sphingomonas taxi strain 30a.</title>
        <authorList>
            <person name="Eevers N."/>
            <person name="Van Hamme J."/>
            <person name="Bottos E."/>
            <person name="Weyens N."/>
            <person name="Vangronsveld J."/>
        </authorList>
    </citation>
    <scope>NUCLEOTIDE SEQUENCE [LARGE SCALE GENOMIC DNA]</scope>
    <source>
        <strain evidence="8 9">30a</strain>
    </source>
</reference>
<dbReference type="InterPro" id="IPR022642">
    <property type="entry name" value="CheR_C"/>
</dbReference>
<dbReference type="Gene3D" id="3.40.50.150">
    <property type="entry name" value="Vaccinia Virus protein VP39"/>
    <property type="match status" value="1"/>
</dbReference>
<comment type="function">
    <text evidence="5">Methylation of the membrane-bound methyl-accepting chemotaxis proteins (MCP) to form gamma-glutamyl methyl ester residues in MCP.</text>
</comment>
<dbReference type="InterPro" id="IPR022641">
    <property type="entry name" value="CheR_N"/>
</dbReference>
<proteinExistence type="predicted"/>
<dbReference type="Gene3D" id="1.10.155.10">
    <property type="entry name" value="Chemotaxis receptor methyltransferase CheR, N-terminal domain"/>
    <property type="match status" value="1"/>
</dbReference>
<dbReference type="PATRIC" id="fig|1549858.7.peg.3166"/>
<evidence type="ECO:0000256" key="2">
    <source>
        <dbReference type="ARBA" id="ARBA00022603"/>
    </source>
</evidence>
<feature type="binding site" evidence="6">
    <location>
        <begin position="214"/>
        <end position="215"/>
    </location>
    <ligand>
        <name>S-adenosyl-L-methionine</name>
        <dbReference type="ChEBI" id="CHEBI:59789"/>
    </ligand>
</feature>
<dbReference type="Proteomes" id="UP000033203">
    <property type="component" value="Unassembled WGS sequence"/>
</dbReference>
<dbReference type="InterPro" id="IPR036804">
    <property type="entry name" value="CheR_N_sf"/>
</dbReference>
<feature type="binding site" evidence="6">
    <location>
        <position position="92"/>
    </location>
    <ligand>
        <name>S-adenosyl-L-methionine</name>
        <dbReference type="ChEBI" id="CHEBI:59789"/>
    </ligand>
</feature>
<evidence type="ECO:0000256" key="1">
    <source>
        <dbReference type="ARBA" id="ARBA00001541"/>
    </source>
</evidence>
<dbReference type="GO" id="GO:0032259">
    <property type="term" value="P:methylation"/>
    <property type="evidence" value="ECO:0007669"/>
    <property type="project" value="UniProtKB-KW"/>
</dbReference>
<dbReference type="EMBL" id="JXTP01000080">
    <property type="protein sequence ID" value="KIU26360.1"/>
    <property type="molecule type" value="Genomic_DNA"/>
</dbReference>
<keyword evidence="2 5" id="KW-0489">Methyltransferase</keyword>
<dbReference type="PRINTS" id="PR00996">
    <property type="entry name" value="CHERMTFRASE"/>
</dbReference>
<dbReference type="InterPro" id="IPR029063">
    <property type="entry name" value="SAM-dependent_MTases_sf"/>
</dbReference>
<dbReference type="Pfam" id="PF01739">
    <property type="entry name" value="CheR"/>
    <property type="match status" value="1"/>
</dbReference>
<accession>A0A0D1M305</accession>
<protein>
    <recommendedName>
        <fullName evidence="5">Chemotaxis protein methyltransferase</fullName>
        <ecNumber evidence="5">2.1.1.80</ecNumber>
    </recommendedName>
</protein>
<evidence type="ECO:0000256" key="3">
    <source>
        <dbReference type="ARBA" id="ARBA00022679"/>
    </source>
</evidence>
<feature type="binding site" evidence="6">
    <location>
        <position position="160"/>
    </location>
    <ligand>
        <name>S-adenosyl-L-methionine</name>
        <dbReference type="ChEBI" id="CHEBI:59789"/>
    </ligand>
</feature>
<comment type="caution">
    <text evidence="8">The sequence shown here is derived from an EMBL/GenBank/DDBJ whole genome shotgun (WGS) entry which is preliminary data.</text>
</comment>
<feature type="binding site" evidence="6">
    <location>
        <begin position="231"/>
        <end position="232"/>
    </location>
    <ligand>
        <name>S-adenosyl-L-methionine</name>
        <dbReference type="ChEBI" id="CHEBI:59789"/>
    </ligand>
</feature>
<dbReference type="EC" id="2.1.1.80" evidence="5"/>
<gene>
    <name evidence="8" type="ORF">SR41_15075</name>
</gene>
<name>A0A0D1M305_9SPHN</name>
<dbReference type="Pfam" id="PF03705">
    <property type="entry name" value="CheR_N"/>
    <property type="match status" value="1"/>
</dbReference>
<dbReference type="PIRSF" id="PIRSF000410">
    <property type="entry name" value="CheR"/>
    <property type="match status" value="1"/>
</dbReference>
<organism evidence="8 9">
    <name type="scientific">Sphingomonas melonis</name>
    <dbReference type="NCBI Taxonomy" id="152682"/>
    <lineage>
        <taxon>Bacteria</taxon>
        <taxon>Pseudomonadati</taxon>
        <taxon>Pseudomonadota</taxon>
        <taxon>Alphaproteobacteria</taxon>
        <taxon>Sphingomonadales</taxon>
        <taxon>Sphingomonadaceae</taxon>
        <taxon>Sphingomonas</taxon>
    </lineage>
</organism>
<dbReference type="PROSITE" id="PS50123">
    <property type="entry name" value="CHER"/>
    <property type="match status" value="1"/>
</dbReference>
<dbReference type="AlphaFoldDB" id="A0A0D1M305"/>
<evidence type="ECO:0000256" key="5">
    <source>
        <dbReference type="PIRNR" id="PIRNR000410"/>
    </source>
</evidence>
<evidence type="ECO:0000259" key="7">
    <source>
        <dbReference type="PROSITE" id="PS50123"/>
    </source>
</evidence>
<dbReference type="CDD" id="cd02440">
    <property type="entry name" value="AdoMet_MTases"/>
    <property type="match status" value="1"/>
</dbReference>
<feature type="binding site" evidence="6">
    <location>
        <position position="88"/>
    </location>
    <ligand>
        <name>S-adenosyl-L-methionine</name>
        <dbReference type="ChEBI" id="CHEBI:59789"/>
    </ligand>
</feature>
<dbReference type="GO" id="GO:0008983">
    <property type="term" value="F:protein-glutamate O-methyltransferase activity"/>
    <property type="evidence" value="ECO:0007669"/>
    <property type="project" value="UniProtKB-EC"/>
</dbReference>
<feature type="binding site" evidence="6">
    <location>
        <position position="86"/>
    </location>
    <ligand>
        <name>S-adenosyl-L-methionine</name>
        <dbReference type="ChEBI" id="CHEBI:59789"/>
    </ligand>
</feature>
<comment type="catalytic activity">
    <reaction evidence="1 5">
        <text>L-glutamyl-[protein] + S-adenosyl-L-methionine = [protein]-L-glutamate 5-O-methyl ester + S-adenosyl-L-homocysteine</text>
        <dbReference type="Rhea" id="RHEA:24452"/>
        <dbReference type="Rhea" id="RHEA-COMP:10208"/>
        <dbReference type="Rhea" id="RHEA-COMP:10311"/>
        <dbReference type="ChEBI" id="CHEBI:29973"/>
        <dbReference type="ChEBI" id="CHEBI:57856"/>
        <dbReference type="ChEBI" id="CHEBI:59789"/>
        <dbReference type="ChEBI" id="CHEBI:82795"/>
        <dbReference type="EC" id="2.1.1.80"/>
    </reaction>
</comment>
<dbReference type="PANTHER" id="PTHR24422:SF19">
    <property type="entry name" value="CHEMOTAXIS PROTEIN METHYLTRANSFERASE"/>
    <property type="match status" value="1"/>
</dbReference>